<protein>
    <recommendedName>
        <fullName evidence="1">VOC domain-containing protein</fullName>
    </recommendedName>
</protein>
<accession>A0A382B148</accession>
<evidence type="ECO:0000313" key="2">
    <source>
        <dbReference type="EMBL" id="SVB07314.1"/>
    </source>
</evidence>
<feature type="domain" description="VOC" evidence="1">
    <location>
        <begin position="15"/>
        <end position="122"/>
    </location>
</feature>
<dbReference type="SUPFAM" id="SSF54593">
    <property type="entry name" value="Glyoxalase/Bleomycin resistance protein/Dihydroxybiphenyl dioxygenase"/>
    <property type="match status" value="1"/>
</dbReference>
<feature type="non-terminal residue" evidence="2">
    <location>
        <position position="240"/>
    </location>
</feature>
<dbReference type="Pfam" id="PF00903">
    <property type="entry name" value="Glyoxalase"/>
    <property type="match status" value="2"/>
</dbReference>
<dbReference type="Gene3D" id="3.10.180.10">
    <property type="entry name" value="2,3-Dihydroxybiphenyl 1,2-Dioxygenase, domain 1"/>
    <property type="match status" value="2"/>
</dbReference>
<proteinExistence type="predicted"/>
<dbReference type="AlphaFoldDB" id="A0A382B148"/>
<name>A0A382B148_9ZZZZ</name>
<dbReference type="InterPro" id="IPR004360">
    <property type="entry name" value="Glyas_Fos-R_dOase_dom"/>
</dbReference>
<dbReference type="PROSITE" id="PS51819">
    <property type="entry name" value="VOC"/>
    <property type="match status" value="2"/>
</dbReference>
<gene>
    <name evidence="2" type="ORF">METZ01_LOCUS160168</name>
</gene>
<reference evidence="2" key="1">
    <citation type="submission" date="2018-05" db="EMBL/GenBank/DDBJ databases">
        <authorList>
            <person name="Lanie J.A."/>
            <person name="Ng W.-L."/>
            <person name="Kazmierczak K.M."/>
            <person name="Andrzejewski T.M."/>
            <person name="Davidsen T.M."/>
            <person name="Wayne K.J."/>
            <person name="Tettelin H."/>
            <person name="Glass J.I."/>
            <person name="Rusch D."/>
            <person name="Podicherti R."/>
            <person name="Tsui H.-C.T."/>
            <person name="Winkler M.E."/>
        </authorList>
    </citation>
    <scope>NUCLEOTIDE SEQUENCE</scope>
</reference>
<dbReference type="InterPro" id="IPR029068">
    <property type="entry name" value="Glyas_Bleomycin-R_OHBP_Dase"/>
</dbReference>
<dbReference type="InterPro" id="IPR037523">
    <property type="entry name" value="VOC_core"/>
</dbReference>
<dbReference type="EMBL" id="UINC01027672">
    <property type="protein sequence ID" value="SVB07314.1"/>
    <property type="molecule type" value="Genomic_DNA"/>
</dbReference>
<feature type="domain" description="VOC" evidence="1">
    <location>
        <begin position="134"/>
        <end position="240"/>
    </location>
</feature>
<dbReference type="CDD" id="cd06587">
    <property type="entry name" value="VOC"/>
    <property type="match status" value="1"/>
</dbReference>
<organism evidence="2">
    <name type="scientific">marine metagenome</name>
    <dbReference type="NCBI Taxonomy" id="408172"/>
    <lineage>
        <taxon>unclassified sequences</taxon>
        <taxon>metagenomes</taxon>
        <taxon>ecological metagenomes</taxon>
    </lineage>
</organism>
<sequence>MRRFMTIDWKNDPVRLDHVMLHSAEPARLATFYQDALCMKATTGGTPFLLQGAGRKLLIDSGPSKTLGFGAYSFNTDTSLNRFRTTLEDQGSVIEPSPSPLFGDSAFSVFDPDRNQIVFGVSDSNVPDDTRPARLQHLVLATDEMAPMVEFYTSCLGFRMIDKVVDDTGDLRACFFNSDLEHHSFAFFKAAEKRLDHHAYEVGEWGLIRDWADHMATLDVPIVWGPGRHGPGNNLFFMVH</sequence>
<evidence type="ECO:0000259" key="1">
    <source>
        <dbReference type="PROSITE" id="PS51819"/>
    </source>
</evidence>